<dbReference type="InterPro" id="IPR052124">
    <property type="entry name" value="Rab9_kelch_effector"/>
</dbReference>
<reference evidence="5 6" key="1">
    <citation type="submission" date="2018-06" db="EMBL/GenBank/DDBJ databases">
        <title>Comparative genomics reveals the genomic features of Rhizophagus irregularis, R. cerebriforme, R. diaphanum and Gigaspora rosea, and their symbiotic lifestyle signature.</title>
        <authorList>
            <person name="Morin E."/>
            <person name="San Clemente H."/>
            <person name="Chen E.C.H."/>
            <person name="De La Providencia I."/>
            <person name="Hainaut M."/>
            <person name="Kuo A."/>
            <person name="Kohler A."/>
            <person name="Murat C."/>
            <person name="Tang N."/>
            <person name="Roy S."/>
            <person name="Loubradou J."/>
            <person name="Henrissat B."/>
            <person name="Grigoriev I.V."/>
            <person name="Corradi N."/>
            <person name="Roux C."/>
            <person name="Martin F.M."/>
        </authorList>
    </citation>
    <scope>NUCLEOTIDE SEQUENCE [LARGE SCALE GENOMIC DNA]</scope>
    <source>
        <strain evidence="5 6">DAOM 227022</strain>
    </source>
</reference>
<keyword evidence="2" id="KW-0677">Repeat</keyword>
<dbReference type="PANTHER" id="PTHR46647">
    <property type="entry name" value="RAB9 EFFECTOR PROTEIN WITH KELCH MOTIFS"/>
    <property type="match status" value="1"/>
</dbReference>
<dbReference type="PANTHER" id="PTHR46647:SF1">
    <property type="entry name" value="RAB9 EFFECTOR PROTEIN WITH KELCH MOTIFS"/>
    <property type="match status" value="1"/>
</dbReference>
<dbReference type="OrthoDB" id="432528at2759"/>
<dbReference type="Gene3D" id="2.120.10.80">
    <property type="entry name" value="Kelch-type beta propeller"/>
    <property type="match status" value="2"/>
</dbReference>
<feature type="transmembrane region" description="Helical" evidence="3">
    <location>
        <begin position="360"/>
        <end position="379"/>
    </location>
</feature>
<evidence type="ECO:0000313" key="5">
    <source>
        <dbReference type="EMBL" id="RIA96740.1"/>
    </source>
</evidence>
<evidence type="ECO:0000313" key="6">
    <source>
        <dbReference type="Proteomes" id="UP000265703"/>
    </source>
</evidence>
<accession>A0A397TEQ8</accession>
<evidence type="ECO:0000256" key="4">
    <source>
        <dbReference type="SAM" id="SignalP"/>
    </source>
</evidence>
<feature type="signal peptide" evidence="4">
    <location>
        <begin position="1"/>
        <end position="22"/>
    </location>
</feature>
<dbReference type="InterPro" id="IPR015915">
    <property type="entry name" value="Kelch-typ_b-propeller"/>
</dbReference>
<organism evidence="5 6">
    <name type="scientific">Glomus cerebriforme</name>
    <dbReference type="NCBI Taxonomy" id="658196"/>
    <lineage>
        <taxon>Eukaryota</taxon>
        <taxon>Fungi</taxon>
        <taxon>Fungi incertae sedis</taxon>
        <taxon>Mucoromycota</taxon>
        <taxon>Glomeromycotina</taxon>
        <taxon>Glomeromycetes</taxon>
        <taxon>Glomerales</taxon>
        <taxon>Glomeraceae</taxon>
        <taxon>Glomus</taxon>
    </lineage>
</organism>
<keyword evidence="3" id="KW-0472">Membrane</keyword>
<gene>
    <name evidence="5" type="ORF">C1645_814924</name>
</gene>
<keyword evidence="1" id="KW-0880">Kelch repeat</keyword>
<evidence type="ECO:0000256" key="3">
    <source>
        <dbReference type="SAM" id="Phobius"/>
    </source>
</evidence>
<dbReference type="SUPFAM" id="SSF117281">
    <property type="entry name" value="Kelch motif"/>
    <property type="match status" value="2"/>
</dbReference>
<dbReference type="Proteomes" id="UP000265703">
    <property type="component" value="Unassembled WGS sequence"/>
</dbReference>
<evidence type="ECO:0000256" key="1">
    <source>
        <dbReference type="ARBA" id="ARBA00022441"/>
    </source>
</evidence>
<name>A0A397TEQ8_9GLOM</name>
<keyword evidence="6" id="KW-1185">Reference proteome</keyword>
<dbReference type="Pfam" id="PF24681">
    <property type="entry name" value="Kelch_KLHDC2_KLHL20_DRC7"/>
    <property type="match status" value="1"/>
</dbReference>
<keyword evidence="3" id="KW-1133">Transmembrane helix</keyword>
<keyword evidence="3" id="KW-0812">Transmembrane</keyword>
<sequence length="405" mass="45524">MLKNSLVYLILFNLIQFWSVEIDCFQPSQRYLHTATFIDNKLYILGGRDKLDTSIETIGKDFFYRDFSTSSVNFNSQELSWLDLSNVNIVPPHKAAAAVKGGVNNDILFLYGGNSTDNDMALVYTFDTKSNSWSIPNITNMSGEEEFSRKAFLTGIIDNGSMYLWGGVEEISKYSVNDMLILDTINLSWRKGSLVNTPSPRRNYGATLLPNHQIIYMGGSNYTNITLNEVYLYDTINDSWDTKTTSGIIPSSREGFSVNLGLDGQRVIIFGGIGVNSTDALYVLNLSDFKWYIPKVSGTIPESRNNHKANVIGNYLVITFGQSTKTIESDVLFLDISNNDEYIWTENLSGSPSKSKVICVIIGSTIGGVLLIIGMFLLYKWNKNRRLRRNAVHPPDVEQEIKHKI</sequence>
<proteinExistence type="predicted"/>
<dbReference type="EMBL" id="QKYT01000039">
    <property type="protein sequence ID" value="RIA96740.1"/>
    <property type="molecule type" value="Genomic_DNA"/>
</dbReference>
<protein>
    <recommendedName>
        <fullName evidence="7">Galactose oxidase</fullName>
    </recommendedName>
</protein>
<comment type="caution">
    <text evidence="5">The sequence shown here is derived from an EMBL/GenBank/DDBJ whole genome shotgun (WGS) entry which is preliminary data.</text>
</comment>
<dbReference type="AlphaFoldDB" id="A0A397TEQ8"/>
<evidence type="ECO:0000256" key="2">
    <source>
        <dbReference type="ARBA" id="ARBA00022737"/>
    </source>
</evidence>
<keyword evidence="4" id="KW-0732">Signal</keyword>
<feature type="chain" id="PRO_5017322051" description="Galactose oxidase" evidence="4">
    <location>
        <begin position="23"/>
        <end position="405"/>
    </location>
</feature>
<evidence type="ECO:0008006" key="7">
    <source>
        <dbReference type="Google" id="ProtNLM"/>
    </source>
</evidence>